<feature type="non-terminal residue" evidence="3">
    <location>
        <position position="1"/>
    </location>
</feature>
<dbReference type="InterPro" id="IPR045891">
    <property type="entry name" value="ZIP9"/>
</dbReference>
<reference evidence="4" key="1">
    <citation type="journal article" date="2011" name="Proc. Natl. Acad. Sci. U.S.A.">
        <title>Obligate biotrophy features unraveled by the genomic analysis of rust fungi.</title>
        <authorList>
            <person name="Duplessis S."/>
            <person name="Cuomo C.A."/>
            <person name="Lin Y.-C."/>
            <person name="Aerts A."/>
            <person name="Tisserant E."/>
            <person name="Veneault-Fourrey C."/>
            <person name="Joly D.L."/>
            <person name="Hacquard S."/>
            <person name="Amselem J."/>
            <person name="Cantarel B.L."/>
            <person name="Chiu R."/>
            <person name="Coutinho P.M."/>
            <person name="Feau N."/>
            <person name="Field M."/>
            <person name="Frey P."/>
            <person name="Gelhaye E."/>
            <person name="Goldberg J."/>
            <person name="Grabherr M.G."/>
            <person name="Kodira C.D."/>
            <person name="Kohler A."/>
            <person name="Kuees U."/>
            <person name="Lindquist E.A."/>
            <person name="Lucas S.M."/>
            <person name="Mago R."/>
            <person name="Mauceli E."/>
            <person name="Morin E."/>
            <person name="Murat C."/>
            <person name="Pangilinan J.L."/>
            <person name="Park R."/>
            <person name="Pearson M."/>
            <person name="Quesneville H."/>
            <person name="Rouhier N."/>
            <person name="Sakthikumar S."/>
            <person name="Salamov A.A."/>
            <person name="Schmutz J."/>
            <person name="Selles B."/>
            <person name="Shapiro H."/>
            <person name="Tanguay P."/>
            <person name="Tuskan G.A."/>
            <person name="Henrissat B."/>
            <person name="Van de Peer Y."/>
            <person name="Rouze P."/>
            <person name="Ellis J.G."/>
            <person name="Dodds P.N."/>
            <person name="Schein J.E."/>
            <person name="Zhong S."/>
            <person name="Hamelin R.C."/>
            <person name="Grigoriev I.V."/>
            <person name="Szabo L.J."/>
            <person name="Martin F."/>
        </authorList>
    </citation>
    <scope>NUCLEOTIDE SEQUENCE [LARGE SCALE GENOMIC DNA]</scope>
    <source>
        <strain evidence="4">CRL 75-36-700-3 / race SCCL</strain>
    </source>
</reference>
<dbReference type="AlphaFoldDB" id="H6QVF3"/>
<dbReference type="EMBL" id="DS178408">
    <property type="protein sequence ID" value="EHS62907.1"/>
    <property type="molecule type" value="Genomic_DNA"/>
</dbReference>
<dbReference type="Proteomes" id="UP000008783">
    <property type="component" value="Unassembled WGS sequence"/>
</dbReference>
<comment type="subcellular location">
    <subcellularLocation>
        <location evidence="1">Endomembrane system</location>
        <topology evidence="1">Multi-pass membrane protein</topology>
    </subcellularLocation>
</comment>
<dbReference type="RefSeq" id="XP_003888510.1">
    <property type="nucleotide sequence ID" value="XM_003888461.1"/>
</dbReference>
<accession>H6QVF3</accession>
<proteinExistence type="predicted"/>
<dbReference type="OrthoDB" id="19859at2759"/>
<keyword evidence="4" id="KW-1185">Reference proteome</keyword>
<dbReference type="GO" id="GO:0006829">
    <property type="term" value="P:zinc ion transport"/>
    <property type="evidence" value="ECO:0007669"/>
    <property type="project" value="InterPro"/>
</dbReference>
<dbReference type="HOGENOM" id="CLU_2580425_0_0_1"/>
<evidence type="ECO:0000313" key="3">
    <source>
        <dbReference type="EMBL" id="EHS62907.1"/>
    </source>
</evidence>
<feature type="transmembrane region" description="Helical" evidence="2">
    <location>
        <begin position="34"/>
        <end position="55"/>
    </location>
</feature>
<evidence type="ECO:0000313" key="4">
    <source>
        <dbReference type="Proteomes" id="UP000008783"/>
    </source>
</evidence>
<dbReference type="STRING" id="418459.H6QVF3"/>
<sequence>LLMQSVANRIALGASSNHTTHQEPGRQLLLSQKIFLAIMVHKAPAAFGMVAFLLAEGLSTGAVQQILLVISLAALMSALTT</sequence>
<dbReference type="InParanoid" id="H6QVF3"/>
<dbReference type="PANTHER" id="PTHR16133:SF0">
    <property type="entry name" value="ZINC_IRON REGULATED TRANSPORTER-RELATED PROTEIN 102B, ISOFORM E"/>
    <property type="match status" value="1"/>
</dbReference>
<dbReference type="PANTHER" id="PTHR16133">
    <property type="entry name" value="SOLUTE CARRIER FAMILY 39 ZINC TRANSPORTER , MEMBER 9-RELATED"/>
    <property type="match status" value="1"/>
</dbReference>
<gene>
    <name evidence="3" type="ORF">PGTG_22732</name>
</gene>
<evidence type="ECO:0000256" key="2">
    <source>
        <dbReference type="SAM" id="Phobius"/>
    </source>
</evidence>
<dbReference type="GO" id="GO:0012505">
    <property type="term" value="C:endomembrane system"/>
    <property type="evidence" value="ECO:0007669"/>
    <property type="project" value="UniProtKB-SubCell"/>
</dbReference>
<dbReference type="KEGG" id="pgr:PGTG_22732"/>
<keyword evidence="2" id="KW-0812">Transmembrane</keyword>
<feature type="transmembrane region" description="Helical" evidence="2">
    <location>
        <begin position="61"/>
        <end position="79"/>
    </location>
</feature>
<dbReference type="VEuPathDB" id="FungiDB:PGTG_22732"/>
<organism evidence="3 4">
    <name type="scientific">Puccinia graminis f. sp. tritici (strain CRL 75-36-700-3 / race SCCL)</name>
    <name type="common">Black stem rust fungus</name>
    <dbReference type="NCBI Taxonomy" id="418459"/>
    <lineage>
        <taxon>Eukaryota</taxon>
        <taxon>Fungi</taxon>
        <taxon>Dikarya</taxon>
        <taxon>Basidiomycota</taxon>
        <taxon>Pucciniomycotina</taxon>
        <taxon>Pucciniomycetes</taxon>
        <taxon>Pucciniales</taxon>
        <taxon>Pucciniaceae</taxon>
        <taxon>Puccinia</taxon>
    </lineage>
</organism>
<protein>
    <submittedName>
        <fullName evidence="3">Uncharacterized protein</fullName>
    </submittedName>
</protein>
<evidence type="ECO:0000256" key="1">
    <source>
        <dbReference type="ARBA" id="ARBA00004127"/>
    </source>
</evidence>
<dbReference type="GeneID" id="13540837"/>
<keyword evidence="2" id="KW-0472">Membrane</keyword>
<name>H6QVF3_PUCGT</name>
<dbReference type="GO" id="GO:0046873">
    <property type="term" value="F:metal ion transmembrane transporter activity"/>
    <property type="evidence" value="ECO:0007669"/>
    <property type="project" value="InterPro"/>
</dbReference>
<keyword evidence="2" id="KW-1133">Transmembrane helix</keyword>